<keyword evidence="2" id="KW-1185">Reference proteome</keyword>
<evidence type="ECO:0000313" key="1">
    <source>
        <dbReference type="EMBL" id="ODQ79878.1"/>
    </source>
</evidence>
<accession>A0A1E3QQF8</accession>
<dbReference type="GeneID" id="30148332"/>
<protein>
    <submittedName>
        <fullName evidence="1">Uncharacterized protein</fullName>
    </submittedName>
</protein>
<dbReference type="AlphaFoldDB" id="A0A1E3QQF8"/>
<organism evidence="1 2">
    <name type="scientific">Babjeviella inositovora NRRL Y-12698</name>
    <dbReference type="NCBI Taxonomy" id="984486"/>
    <lineage>
        <taxon>Eukaryota</taxon>
        <taxon>Fungi</taxon>
        <taxon>Dikarya</taxon>
        <taxon>Ascomycota</taxon>
        <taxon>Saccharomycotina</taxon>
        <taxon>Pichiomycetes</taxon>
        <taxon>Serinales incertae sedis</taxon>
        <taxon>Babjeviella</taxon>
    </lineage>
</organism>
<evidence type="ECO:0000313" key="2">
    <source>
        <dbReference type="Proteomes" id="UP000094336"/>
    </source>
</evidence>
<gene>
    <name evidence="1" type="ORF">BABINDRAFT_166982</name>
</gene>
<dbReference type="Proteomes" id="UP000094336">
    <property type="component" value="Unassembled WGS sequence"/>
</dbReference>
<name>A0A1E3QQF8_9ASCO</name>
<dbReference type="RefSeq" id="XP_018985206.1">
    <property type="nucleotide sequence ID" value="XM_019130479.1"/>
</dbReference>
<reference evidence="2" key="1">
    <citation type="submission" date="2016-05" db="EMBL/GenBank/DDBJ databases">
        <title>Comparative genomics of biotechnologically important yeasts.</title>
        <authorList>
            <consortium name="DOE Joint Genome Institute"/>
            <person name="Riley R."/>
            <person name="Haridas S."/>
            <person name="Wolfe K.H."/>
            <person name="Lopes M.R."/>
            <person name="Hittinger C.T."/>
            <person name="Goker M."/>
            <person name="Salamov A."/>
            <person name="Wisecaver J."/>
            <person name="Long T.M."/>
            <person name="Aerts A.L."/>
            <person name="Barry K."/>
            <person name="Choi C."/>
            <person name="Clum A."/>
            <person name="Coughlan A.Y."/>
            <person name="Deshpande S."/>
            <person name="Douglass A.P."/>
            <person name="Hanson S.J."/>
            <person name="Klenk H.-P."/>
            <person name="Labutti K."/>
            <person name="Lapidus A."/>
            <person name="Lindquist E."/>
            <person name="Lipzen A."/>
            <person name="Meier-Kolthoff J.P."/>
            <person name="Ohm R.A."/>
            <person name="Otillar R.P."/>
            <person name="Pangilinan J."/>
            <person name="Peng Y."/>
            <person name="Rokas A."/>
            <person name="Rosa C.A."/>
            <person name="Scheuner C."/>
            <person name="Sibirny A.A."/>
            <person name="Slot J.C."/>
            <person name="Stielow J.B."/>
            <person name="Sun H."/>
            <person name="Kurtzman C.P."/>
            <person name="Blackwell M."/>
            <person name="Grigoriev I.V."/>
            <person name="Jeffries T.W."/>
        </authorList>
    </citation>
    <scope>NUCLEOTIDE SEQUENCE [LARGE SCALE GENOMIC DNA]</scope>
    <source>
        <strain evidence="2">NRRL Y-12698</strain>
    </source>
</reference>
<sequence length="315" mass="36045">MLPVGKRFQTGLLSNVRQLAYTSRLPTSSGVNFSQLLHCTVLTTPTPQTAHEVQYIHQQLKALVESDASLANTKMVHFLNAPTRGKPSFYNEVIFHSNNVEELALLRNKLAPIIGLLRLRTWDYVTDRQTKLTTKLDRTQRPNELTAPSAFGLSFPFKERKYGFLYSHLQISEATMDDPFYHLETGPHISKLTKTEFIAPRHFNYDKAFQVNLEEREDTLKTLQLLQLLPESHELEHTKEEVQKDFAAIFQGFTGFNASAKNTTPPSTTDTMDYLFAADRGEMLPNEAPQPPHKKDVKKINKDRVKNALMKKFLR</sequence>
<proteinExistence type="predicted"/>
<dbReference type="EMBL" id="KV454431">
    <property type="protein sequence ID" value="ODQ79878.1"/>
    <property type="molecule type" value="Genomic_DNA"/>
</dbReference>